<keyword evidence="4 7" id="KW-0812">Transmembrane</keyword>
<name>A0A382G9A4_9ZZZZ</name>
<feature type="transmembrane region" description="Helical" evidence="7">
    <location>
        <begin position="139"/>
        <end position="157"/>
    </location>
</feature>
<accession>A0A382G9A4</accession>
<feature type="transmembrane region" description="Helical" evidence="7">
    <location>
        <begin position="77"/>
        <end position="96"/>
    </location>
</feature>
<dbReference type="Pfam" id="PF05977">
    <property type="entry name" value="MFS_3"/>
    <property type="match status" value="1"/>
</dbReference>
<evidence type="ECO:0000256" key="7">
    <source>
        <dbReference type="SAM" id="Phobius"/>
    </source>
</evidence>
<feature type="transmembrane region" description="Helical" evidence="7">
    <location>
        <begin position="102"/>
        <end position="119"/>
    </location>
</feature>
<evidence type="ECO:0000256" key="5">
    <source>
        <dbReference type="ARBA" id="ARBA00022989"/>
    </source>
</evidence>
<evidence type="ECO:0000256" key="3">
    <source>
        <dbReference type="ARBA" id="ARBA00022475"/>
    </source>
</evidence>
<comment type="subcellular location">
    <subcellularLocation>
        <location evidence="1">Cell membrane</location>
        <topology evidence="1">Multi-pass membrane protein</topology>
    </subcellularLocation>
</comment>
<reference evidence="8" key="1">
    <citation type="submission" date="2018-05" db="EMBL/GenBank/DDBJ databases">
        <authorList>
            <person name="Lanie J.A."/>
            <person name="Ng W.-L."/>
            <person name="Kazmierczak K.M."/>
            <person name="Andrzejewski T.M."/>
            <person name="Davidsen T.M."/>
            <person name="Wayne K.J."/>
            <person name="Tettelin H."/>
            <person name="Glass J.I."/>
            <person name="Rusch D."/>
            <person name="Podicherti R."/>
            <person name="Tsui H.-C.T."/>
            <person name="Winkler M.E."/>
        </authorList>
    </citation>
    <scope>NUCLEOTIDE SEQUENCE</scope>
</reference>
<dbReference type="Gene3D" id="1.20.1250.20">
    <property type="entry name" value="MFS general substrate transporter like domains"/>
    <property type="match status" value="1"/>
</dbReference>
<dbReference type="PANTHER" id="PTHR23513">
    <property type="entry name" value="INTEGRAL MEMBRANE EFFLUX PROTEIN-RELATED"/>
    <property type="match status" value="1"/>
</dbReference>
<keyword evidence="6 7" id="KW-0472">Membrane</keyword>
<evidence type="ECO:0000313" key="8">
    <source>
        <dbReference type="EMBL" id="SVB70781.1"/>
    </source>
</evidence>
<evidence type="ECO:0000256" key="2">
    <source>
        <dbReference type="ARBA" id="ARBA00022448"/>
    </source>
</evidence>
<dbReference type="SUPFAM" id="SSF103473">
    <property type="entry name" value="MFS general substrate transporter"/>
    <property type="match status" value="1"/>
</dbReference>
<keyword evidence="3" id="KW-1003">Cell membrane</keyword>
<feature type="transmembrane region" description="Helical" evidence="7">
    <location>
        <begin position="43"/>
        <end position="65"/>
    </location>
</feature>
<dbReference type="InterPro" id="IPR010290">
    <property type="entry name" value="TM_effector"/>
</dbReference>
<dbReference type="AlphaFoldDB" id="A0A382G9A4"/>
<evidence type="ECO:0000256" key="1">
    <source>
        <dbReference type="ARBA" id="ARBA00004651"/>
    </source>
</evidence>
<evidence type="ECO:0000256" key="6">
    <source>
        <dbReference type="ARBA" id="ARBA00023136"/>
    </source>
</evidence>
<feature type="transmembrane region" description="Helical" evidence="7">
    <location>
        <begin position="12"/>
        <end position="31"/>
    </location>
</feature>
<keyword evidence="5 7" id="KW-1133">Transmembrane helix</keyword>
<dbReference type="EMBL" id="UINC01053806">
    <property type="protein sequence ID" value="SVB70781.1"/>
    <property type="molecule type" value="Genomic_DNA"/>
</dbReference>
<dbReference type="GO" id="GO:0005886">
    <property type="term" value="C:plasma membrane"/>
    <property type="evidence" value="ECO:0007669"/>
    <property type="project" value="UniProtKB-SubCell"/>
</dbReference>
<evidence type="ECO:0000256" key="4">
    <source>
        <dbReference type="ARBA" id="ARBA00022692"/>
    </source>
</evidence>
<feature type="non-terminal residue" evidence="8">
    <location>
        <position position="163"/>
    </location>
</feature>
<dbReference type="InterPro" id="IPR036259">
    <property type="entry name" value="MFS_trans_sf"/>
</dbReference>
<gene>
    <name evidence="8" type="ORF">METZ01_LOCUS223635</name>
</gene>
<protein>
    <recommendedName>
        <fullName evidence="9">Major facilitator superfamily (MFS) profile domain-containing protein</fullName>
    </recommendedName>
</protein>
<organism evidence="8">
    <name type="scientific">marine metagenome</name>
    <dbReference type="NCBI Taxonomy" id="408172"/>
    <lineage>
        <taxon>unclassified sequences</taxon>
        <taxon>metagenomes</taxon>
        <taxon>ecological metagenomes</taxon>
    </lineage>
</organism>
<keyword evidence="2" id="KW-0813">Transport</keyword>
<sequence length="163" mass="17992">MFVAFRYRDYTFFWLGGAFSNIGMWTLIHARLWLMNDLTDSEIMLGLVTMTALGPTIVLSVWGGVLADRINRLKLVMISRACFAMLAFLTAGLIMSDLITPWQLLTISLATGVLLSFDIPSRQAMLPNLVKKSHMVNAIALYSFLGVASSILGPGFFGPLVKL</sequence>
<proteinExistence type="predicted"/>
<evidence type="ECO:0008006" key="9">
    <source>
        <dbReference type="Google" id="ProtNLM"/>
    </source>
</evidence>
<dbReference type="PANTHER" id="PTHR23513:SF11">
    <property type="entry name" value="STAPHYLOFERRIN A TRANSPORTER"/>
    <property type="match status" value="1"/>
</dbReference>